<reference evidence="3 4" key="1">
    <citation type="submission" date="2013-02" db="EMBL/GenBank/DDBJ databases">
        <authorList>
            <person name="Harkins D.M."/>
            <person name="Durkin A.S."/>
            <person name="Brinkac L.M."/>
            <person name="Haft D.H."/>
            <person name="Selengut J.D."/>
            <person name="Sanka R."/>
            <person name="DePew J."/>
            <person name="Purushe J."/>
            <person name="Tulsiani S.M."/>
            <person name="Graham G.C."/>
            <person name="Burns M.-A."/>
            <person name="Dohnt M.F."/>
            <person name="Smythe L.D."/>
            <person name="McKay D.B."/>
            <person name="Craig S.B."/>
            <person name="Vinetz J.M."/>
            <person name="Sutton G.G."/>
            <person name="Nierman W.C."/>
            <person name="Fouts D.E."/>
        </authorList>
    </citation>
    <scope>NUCLEOTIDE SEQUENCE [LARGE SCALE GENOMIC DNA]</scope>
    <source>
        <strain evidence="3 4">LT2050</strain>
    </source>
</reference>
<evidence type="ECO:0000256" key="2">
    <source>
        <dbReference type="SAM" id="Phobius"/>
    </source>
</evidence>
<dbReference type="Proteomes" id="UP000011778">
    <property type="component" value="Unassembled WGS sequence"/>
</dbReference>
<organism evidence="3 4">
    <name type="scientific">Leptospira interrogans serovar Copenhageni str. LT2050</name>
    <dbReference type="NCBI Taxonomy" id="1001598"/>
    <lineage>
        <taxon>Bacteria</taxon>
        <taxon>Pseudomonadati</taxon>
        <taxon>Spirochaetota</taxon>
        <taxon>Spirochaetia</taxon>
        <taxon>Leptospirales</taxon>
        <taxon>Leptospiraceae</taxon>
        <taxon>Leptospira</taxon>
    </lineage>
</organism>
<evidence type="ECO:0000313" key="4">
    <source>
        <dbReference type="Proteomes" id="UP000011778"/>
    </source>
</evidence>
<evidence type="ECO:0000313" key="3">
    <source>
        <dbReference type="EMBL" id="EMG23046.1"/>
    </source>
</evidence>
<comment type="caution">
    <text evidence="3">The sequence shown here is derived from an EMBL/GenBank/DDBJ whole genome shotgun (WGS) entry which is preliminary data.</text>
</comment>
<evidence type="ECO:0000256" key="1">
    <source>
        <dbReference type="SAM" id="MobiDB-lite"/>
    </source>
</evidence>
<keyword evidence="2" id="KW-0472">Membrane</keyword>
<accession>M3HYZ3</accession>
<keyword evidence="2" id="KW-0812">Transmembrane</keyword>
<dbReference type="EMBL" id="AFMD02000153">
    <property type="protein sequence ID" value="EMG23046.1"/>
    <property type="molecule type" value="Genomic_DNA"/>
</dbReference>
<dbReference type="AlphaFoldDB" id="M3HYZ3"/>
<feature type="transmembrane region" description="Helical" evidence="2">
    <location>
        <begin position="12"/>
        <end position="32"/>
    </location>
</feature>
<proteinExistence type="predicted"/>
<sequence>MKIIGVINIQSSLFISSLSAVGLGVLLSITQVKTPENFQEMEFSPLKEKTNSVLPSKKKENQRKLRRFKF</sequence>
<gene>
    <name evidence="3" type="ORF">LEP1GSC150_1175</name>
</gene>
<name>M3HYZ3_LEPIT</name>
<feature type="region of interest" description="Disordered" evidence="1">
    <location>
        <begin position="49"/>
        <end position="70"/>
    </location>
</feature>
<protein>
    <submittedName>
        <fullName evidence="3">Uncharacterized protein</fullName>
    </submittedName>
</protein>
<keyword evidence="2" id="KW-1133">Transmembrane helix</keyword>